<keyword evidence="3" id="KW-1185">Reference proteome</keyword>
<dbReference type="Proteomes" id="UP001152562">
    <property type="component" value="Unassembled WGS sequence"/>
</dbReference>
<evidence type="ECO:0000313" key="2">
    <source>
        <dbReference type="EMBL" id="CAH3954419.1"/>
    </source>
</evidence>
<gene>
    <name evidence="2" type="ORF">PIBRA_LOCUS1507</name>
</gene>
<keyword evidence="1" id="KW-0732">Signal</keyword>
<name>A0A9P0X284_PIEBR</name>
<feature type="chain" id="PRO_5040111960" evidence="1">
    <location>
        <begin position="17"/>
        <end position="107"/>
    </location>
</feature>
<sequence length="107" mass="12324">MYRVLLLAILCSAVSSHCCIGNMPCLWKHHHHHFHHNSGDHHHHRRYFGSGIDNQVITPAPRRLINEETIPTQKTFDLENMDVYRNSNGGRGLGGYFKPNIKNVENN</sequence>
<feature type="signal peptide" evidence="1">
    <location>
        <begin position="1"/>
        <end position="16"/>
    </location>
</feature>
<organism evidence="2 3">
    <name type="scientific">Pieris brassicae</name>
    <name type="common">White butterfly</name>
    <name type="synonym">Large white butterfly</name>
    <dbReference type="NCBI Taxonomy" id="7116"/>
    <lineage>
        <taxon>Eukaryota</taxon>
        <taxon>Metazoa</taxon>
        <taxon>Ecdysozoa</taxon>
        <taxon>Arthropoda</taxon>
        <taxon>Hexapoda</taxon>
        <taxon>Insecta</taxon>
        <taxon>Pterygota</taxon>
        <taxon>Neoptera</taxon>
        <taxon>Endopterygota</taxon>
        <taxon>Lepidoptera</taxon>
        <taxon>Glossata</taxon>
        <taxon>Ditrysia</taxon>
        <taxon>Papilionoidea</taxon>
        <taxon>Pieridae</taxon>
        <taxon>Pierinae</taxon>
        <taxon>Pieris</taxon>
    </lineage>
</organism>
<accession>A0A9P0X284</accession>
<reference evidence="2" key="1">
    <citation type="submission" date="2022-05" db="EMBL/GenBank/DDBJ databases">
        <authorList>
            <person name="Okamura Y."/>
        </authorList>
    </citation>
    <scope>NUCLEOTIDE SEQUENCE</scope>
</reference>
<comment type="caution">
    <text evidence="2">The sequence shown here is derived from an EMBL/GenBank/DDBJ whole genome shotgun (WGS) entry which is preliminary data.</text>
</comment>
<protein>
    <submittedName>
        <fullName evidence="2">Uncharacterized protein</fullName>
    </submittedName>
</protein>
<evidence type="ECO:0000313" key="3">
    <source>
        <dbReference type="Proteomes" id="UP001152562"/>
    </source>
</evidence>
<proteinExistence type="predicted"/>
<evidence type="ECO:0000256" key="1">
    <source>
        <dbReference type="SAM" id="SignalP"/>
    </source>
</evidence>
<dbReference type="EMBL" id="CALOZG010000002">
    <property type="protein sequence ID" value="CAH3954419.1"/>
    <property type="molecule type" value="Genomic_DNA"/>
</dbReference>
<dbReference type="AlphaFoldDB" id="A0A9P0X284"/>